<feature type="domain" description="Helicase ATP-binding" evidence="5">
    <location>
        <begin position="208"/>
        <end position="382"/>
    </location>
</feature>
<dbReference type="Gene3D" id="3.40.50.300">
    <property type="entry name" value="P-loop containing nucleotide triphosphate hydrolases"/>
    <property type="match status" value="2"/>
</dbReference>
<keyword evidence="4" id="KW-0067">ATP-binding</keyword>
<evidence type="ECO:0000259" key="5">
    <source>
        <dbReference type="PROSITE" id="PS51192"/>
    </source>
</evidence>
<dbReference type="CDD" id="cd18791">
    <property type="entry name" value="SF2_C_RHA"/>
    <property type="match status" value="1"/>
</dbReference>
<dbReference type="InterPro" id="IPR007502">
    <property type="entry name" value="Helicase-assoc_dom"/>
</dbReference>
<dbReference type="InterPro" id="IPR014001">
    <property type="entry name" value="Helicase_ATP-bd"/>
</dbReference>
<dbReference type="SMART" id="SM00847">
    <property type="entry name" value="HA2"/>
    <property type="match status" value="1"/>
</dbReference>
<dbReference type="EMBL" id="HBEK01017311">
    <property type="protein sequence ID" value="CAD8399455.1"/>
    <property type="molecule type" value="Transcribed_RNA"/>
</dbReference>
<dbReference type="InterPro" id="IPR027417">
    <property type="entry name" value="P-loop_NTPase"/>
</dbReference>
<proteinExistence type="predicted"/>
<dbReference type="PROSITE" id="PS51194">
    <property type="entry name" value="HELICASE_CTER"/>
    <property type="match status" value="1"/>
</dbReference>
<dbReference type="GO" id="GO:0003723">
    <property type="term" value="F:RNA binding"/>
    <property type="evidence" value="ECO:0007669"/>
    <property type="project" value="TreeGrafter"/>
</dbReference>
<reference evidence="7" key="1">
    <citation type="submission" date="2021-01" db="EMBL/GenBank/DDBJ databases">
        <authorList>
            <person name="Corre E."/>
            <person name="Pelletier E."/>
            <person name="Niang G."/>
            <person name="Scheremetjew M."/>
            <person name="Finn R."/>
            <person name="Kale V."/>
            <person name="Holt S."/>
            <person name="Cochrane G."/>
            <person name="Meng A."/>
            <person name="Brown T."/>
            <person name="Cohen L."/>
        </authorList>
    </citation>
    <scope>NUCLEOTIDE SEQUENCE</scope>
    <source>
        <strain evidence="7">UTEX LB 2760</strain>
    </source>
</reference>
<accession>A0A7S0BQG6</accession>
<feature type="domain" description="Helicase C-terminal" evidence="6">
    <location>
        <begin position="464"/>
        <end position="637"/>
    </location>
</feature>
<dbReference type="SMART" id="SM00487">
    <property type="entry name" value="DEXDc"/>
    <property type="match status" value="1"/>
</dbReference>
<evidence type="ECO:0008006" key="8">
    <source>
        <dbReference type="Google" id="ProtNLM"/>
    </source>
</evidence>
<dbReference type="GO" id="GO:0016787">
    <property type="term" value="F:hydrolase activity"/>
    <property type="evidence" value="ECO:0007669"/>
    <property type="project" value="UniProtKB-KW"/>
</dbReference>
<dbReference type="AlphaFoldDB" id="A0A7S0BQG6"/>
<dbReference type="SUPFAM" id="SSF52540">
    <property type="entry name" value="P-loop containing nucleoside triphosphate hydrolases"/>
    <property type="match status" value="1"/>
</dbReference>
<evidence type="ECO:0000256" key="1">
    <source>
        <dbReference type="ARBA" id="ARBA00022741"/>
    </source>
</evidence>
<keyword evidence="1" id="KW-0547">Nucleotide-binding</keyword>
<dbReference type="InterPro" id="IPR011545">
    <property type="entry name" value="DEAD/DEAH_box_helicase_dom"/>
</dbReference>
<dbReference type="Pfam" id="PF21010">
    <property type="entry name" value="HA2_C"/>
    <property type="match status" value="1"/>
</dbReference>
<organism evidence="7">
    <name type="scientific">Rhodosorus marinus</name>
    <dbReference type="NCBI Taxonomy" id="101924"/>
    <lineage>
        <taxon>Eukaryota</taxon>
        <taxon>Rhodophyta</taxon>
        <taxon>Stylonematophyceae</taxon>
        <taxon>Stylonematales</taxon>
        <taxon>Stylonemataceae</taxon>
        <taxon>Rhodosorus</taxon>
    </lineage>
</organism>
<dbReference type="Pfam" id="PF00271">
    <property type="entry name" value="Helicase_C"/>
    <property type="match status" value="1"/>
</dbReference>
<evidence type="ECO:0000256" key="2">
    <source>
        <dbReference type="ARBA" id="ARBA00022801"/>
    </source>
</evidence>
<dbReference type="PANTHER" id="PTHR18934:SF99">
    <property type="entry name" value="ATP-DEPENDENT RNA HELICASE DHX37-RELATED"/>
    <property type="match status" value="1"/>
</dbReference>
<name>A0A7S0BQG6_9RHOD</name>
<keyword evidence="3" id="KW-0347">Helicase</keyword>
<dbReference type="CDD" id="cd17917">
    <property type="entry name" value="DEXHc_RHA-like"/>
    <property type="match status" value="1"/>
</dbReference>
<gene>
    <name evidence="7" type="ORF">RMAR0315_LOCUS9447</name>
</gene>
<dbReference type="PROSITE" id="PS51192">
    <property type="entry name" value="HELICASE_ATP_BIND_1"/>
    <property type="match status" value="1"/>
</dbReference>
<evidence type="ECO:0000256" key="4">
    <source>
        <dbReference type="ARBA" id="ARBA00022840"/>
    </source>
</evidence>
<sequence>MCSLFLSKFLYRTSKSHVPRRFLSRKHGKREFLGYTMAMDPRYRRDLVNRVRRMNSKERHHRELNKSSGWDWIEHQERTRSAKQHLRSSGRSTASALRDPWLQKLTGENAVFDPSQAKELVDRLSSHGIAADTLQFDRHNPSNVSPTGLPLRLADLQGHPTALEFMKKREKLPSAKSRKEILHLLKTNQVLSIFNPRIILCSFFSFALRPFPFLQVVLITGEPGSGKTTQIPQYILDDWIDRKRTNPDSCKTNVSIICTQPRRISAISVAERVASERMETVGDTVGWKIRHESAVDPSKCRLLFCTTGLMVQRMRSDQELKGVTHLIVDEVHERSLEVDVLLIHIKELIQKRKDVKVLLMSATINAEIFTQYFDNCASVHIAGLNHPVEIQYIEDIAKDPDWTDAELAPILMASSGEGKASRDVREFMKFTTQLVKSSSPMPRGLAERFAAFGDPKTAPAMIVALTSFIHRMHPMETDMPGAILVFLPGWDSIQQAKRALLRDAPETAFDIRVLHSRVPNEEQRRAFERPGWGRRKVVLSTNIAETSVTIEDVVFVIDTGLQNSLGYEVRSNLPSLQPDWISQANARQRSGRAGRTGPGKCFRLYSKHQFDTFEEYGLPEIMRSPLENVLLNILSDVDSKSCSEFLANALSPPKPSAIAGSLNMLRRVGAVHLGVEKLTPLGWRLSQLPIEPKLGKMILHGCILGCGNSVLTLASCLGVGRDVWNPGQATTSQERHRLLLAGKEQNSDHLLLLNLMREWNSMKPTTENSSSFAQR</sequence>
<evidence type="ECO:0000313" key="7">
    <source>
        <dbReference type="EMBL" id="CAD8399455.1"/>
    </source>
</evidence>
<evidence type="ECO:0000256" key="3">
    <source>
        <dbReference type="ARBA" id="ARBA00022806"/>
    </source>
</evidence>
<dbReference type="Gene3D" id="1.20.120.1080">
    <property type="match status" value="1"/>
</dbReference>
<keyword evidence="2" id="KW-0378">Hydrolase</keyword>
<dbReference type="GO" id="GO:0004386">
    <property type="term" value="F:helicase activity"/>
    <property type="evidence" value="ECO:0007669"/>
    <property type="project" value="UniProtKB-KW"/>
</dbReference>
<dbReference type="Pfam" id="PF00270">
    <property type="entry name" value="DEAD"/>
    <property type="match status" value="1"/>
</dbReference>
<dbReference type="InterPro" id="IPR001650">
    <property type="entry name" value="Helicase_C-like"/>
</dbReference>
<dbReference type="PANTHER" id="PTHR18934">
    <property type="entry name" value="ATP-DEPENDENT RNA HELICASE"/>
    <property type="match status" value="1"/>
</dbReference>
<protein>
    <recommendedName>
        <fullName evidence="8">P-loop containing nucleoside triphosphate hydrolase protein</fullName>
    </recommendedName>
</protein>
<dbReference type="GO" id="GO:0005524">
    <property type="term" value="F:ATP binding"/>
    <property type="evidence" value="ECO:0007669"/>
    <property type="project" value="UniProtKB-KW"/>
</dbReference>
<dbReference type="SMART" id="SM00490">
    <property type="entry name" value="HELICc"/>
    <property type="match status" value="1"/>
</dbReference>
<evidence type="ECO:0000259" key="6">
    <source>
        <dbReference type="PROSITE" id="PS51194"/>
    </source>
</evidence>